<evidence type="ECO:0000313" key="5">
    <source>
        <dbReference type="RefSeq" id="XP_033582113.1"/>
    </source>
</evidence>
<evidence type="ECO:0000256" key="1">
    <source>
        <dbReference type="ARBA" id="ARBA00022801"/>
    </source>
</evidence>
<proteinExistence type="predicted"/>
<dbReference type="PANTHER" id="PTHR31956">
    <property type="entry name" value="NON-SPECIFIC PHOSPHOLIPASE C4-RELATED"/>
    <property type="match status" value="1"/>
</dbReference>
<protein>
    <submittedName>
        <fullName evidence="3 5">Phosphoesterase-domain-containing protein</fullName>
    </submittedName>
</protein>
<dbReference type="FunFam" id="3.40.720.10:FF:000064">
    <property type="entry name" value="Probable acid phosphatase Pho610"/>
    <property type="match status" value="1"/>
</dbReference>
<dbReference type="RefSeq" id="XP_033582113.1">
    <property type="nucleotide sequence ID" value="XM_033717481.1"/>
</dbReference>
<evidence type="ECO:0000256" key="2">
    <source>
        <dbReference type="SAM" id="MobiDB-lite"/>
    </source>
</evidence>
<dbReference type="GO" id="GO:0009395">
    <property type="term" value="P:phospholipid catabolic process"/>
    <property type="evidence" value="ECO:0007669"/>
    <property type="project" value="TreeGrafter"/>
</dbReference>
<dbReference type="GO" id="GO:0016788">
    <property type="term" value="F:hydrolase activity, acting on ester bonds"/>
    <property type="evidence" value="ECO:0007669"/>
    <property type="project" value="InterPro"/>
</dbReference>
<dbReference type="GeneID" id="54458374"/>
<dbReference type="EMBL" id="MU003694">
    <property type="protein sequence ID" value="KAF2815149.1"/>
    <property type="molecule type" value="Genomic_DNA"/>
</dbReference>
<dbReference type="InterPro" id="IPR007312">
    <property type="entry name" value="Phosphoesterase"/>
</dbReference>
<dbReference type="OrthoDB" id="5135119at2759"/>
<dbReference type="PANTHER" id="PTHR31956:SF8">
    <property type="entry name" value="ACID PHOSPHATASE PHOA (AFU_ORTHOLOGUE AFUA_1G03570)"/>
    <property type="match status" value="1"/>
</dbReference>
<dbReference type="InterPro" id="IPR017850">
    <property type="entry name" value="Alkaline_phosphatase_core_sf"/>
</dbReference>
<accession>A0A6A6Z341</accession>
<dbReference type="Gene3D" id="3.40.720.10">
    <property type="entry name" value="Alkaline Phosphatase, subunit A"/>
    <property type="match status" value="1"/>
</dbReference>
<reference evidence="5" key="3">
    <citation type="submission" date="2025-04" db="UniProtKB">
        <authorList>
            <consortium name="RefSeq"/>
        </authorList>
    </citation>
    <scope>IDENTIFICATION</scope>
    <source>
        <strain evidence="5">CBS 304.34</strain>
    </source>
</reference>
<dbReference type="Proteomes" id="UP000504636">
    <property type="component" value="Unplaced"/>
</dbReference>
<feature type="compositionally biased region" description="Polar residues" evidence="2">
    <location>
        <begin position="393"/>
        <end position="456"/>
    </location>
</feature>
<dbReference type="Pfam" id="PF04185">
    <property type="entry name" value="Phosphoesterase"/>
    <property type="match status" value="1"/>
</dbReference>
<evidence type="ECO:0000313" key="4">
    <source>
        <dbReference type="Proteomes" id="UP000504636"/>
    </source>
</evidence>
<name>A0A6A6Z341_9PEZI</name>
<evidence type="ECO:0000313" key="3">
    <source>
        <dbReference type="EMBL" id="KAF2815149.1"/>
    </source>
</evidence>
<dbReference type="AlphaFoldDB" id="A0A6A6Z341"/>
<reference evidence="5" key="2">
    <citation type="submission" date="2020-04" db="EMBL/GenBank/DDBJ databases">
        <authorList>
            <consortium name="NCBI Genome Project"/>
        </authorList>
    </citation>
    <scope>NUCLEOTIDE SEQUENCE</scope>
    <source>
        <strain evidence="5">CBS 304.34</strain>
    </source>
</reference>
<gene>
    <name evidence="3 5" type="ORF">BDZ99DRAFT_435326</name>
</gene>
<sequence>MLSYFRNLIPLSPFIAPSINSTIQPPSSPVPAASTTQPTLSPISNIQGHAYNRFIQIWLENTDFALAAGDPNIAWLSTHGISLTNYWALTHPSQPNYLAAVSGDHFGLDSDDYISVPSNIPIVADLLDTKGIAWGEYQEDMPYAGFKGIEYNNQHTGANAYVRKHNPLVLFESVTQNATRLSLMKSFTSFAADLAAGTLPQWAFVTPNMTNDGHDTSITTAGLWARSFLEPLLNNAYFMNDTLVLLTFDENEHYETPNKVFSLLLGGAVPESLKGLMDNTFYTHYSALSSLEANFDLPSLGRWDCGANIFELVAKKTGYANYAVDTTNLWFSSSYPGPLSPMDAKAWPAPNTNAKCAAGNGVLEKVMSVWGRVDGSLHYADPYPHDDGLGANASVSRLPTPSQMAPSTNLVQSGTASGPSPTATETTGLVQSGTQLSPSQTVPDTTGTAPGGTLPSSAGASVMYTAGAVTMDLGAAWCWDWTLAALGLMAGFL</sequence>
<organism evidence="3">
    <name type="scientific">Mytilinidion resinicola</name>
    <dbReference type="NCBI Taxonomy" id="574789"/>
    <lineage>
        <taxon>Eukaryota</taxon>
        <taxon>Fungi</taxon>
        <taxon>Dikarya</taxon>
        <taxon>Ascomycota</taxon>
        <taxon>Pezizomycotina</taxon>
        <taxon>Dothideomycetes</taxon>
        <taxon>Pleosporomycetidae</taxon>
        <taxon>Mytilinidiales</taxon>
        <taxon>Mytilinidiaceae</taxon>
        <taxon>Mytilinidion</taxon>
    </lineage>
</organism>
<keyword evidence="1" id="KW-0378">Hydrolase</keyword>
<feature type="region of interest" description="Disordered" evidence="2">
    <location>
        <begin position="390"/>
        <end position="456"/>
    </location>
</feature>
<keyword evidence="4" id="KW-1185">Reference proteome</keyword>
<reference evidence="3 5" key="1">
    <citation type="journal article" date="2020" name="Stud. Mycol.">
        <title>101 Dothideomycetes genomes: a test case for predicting lifestyles and emergence of pathogens.</title>
        <authorList>
            <person name="Haridas S."/>
            <person name="Albert R."/>
            <person name="Binder M."/>
            <person name="Bloem J."/>
            <person name="Labutti K."/>
            <person name="Salamov A."/>
            <person name="Andreopoulos B."/>
            <person name="Baker S."/>
            <person name="Barry K."/>
            <person name="Bills G."/>
            <person name="Bluhm B."/>
            <person name="Cannon C."/>
            <person name="Castanera R."/>
            <person name="Culley D."/>
            <person name="Daum C."/>
            <person name="Ezra D."/>
            <person name="Gonzalez J."/>
            <person name="Henrissat B."/>
            <person name="Kuo A."/>
            <person name="Liang C."/>
            <person name="Lipzen A."/>
            <person name="Lutzoni F."/>
            <person name="Magnuson J."/>
            <person name="Mondo S."/>
            <person name="Nolan M."/>
            <person name="Ohm R."/>
            <person name="Pangilinan J."/>
            <person name="Park H.-J."/>
            <person name="Ramirez L."/>
            <person name="Alfaro M."/>
            <person name="Sun H."/>
            <person name="Tritt A."/>
            <person name="Yoshinaga Y."/>
            <person name="Zwiers L.-H."/>
            <person name="Turgeon B."/>
            <person name="Goodwin S."/>
            <person name="Spatafora J."/>
            <person name="Crous P."/>
            <person name="Grigoriev I."/>
        </authorList>
    </citation>
    <scope>NUCLEOTIDE SEQUENCE</scope>
    <source>
        <strain evidence="3 5">CBS 304.34</strain>
    </source>
</reference>